<keyword evidence="2" id="KW-1133">Transmembrane helix</keyword>
<evidence type="ECO:0000313" key="4">
    <source>
        <dbReference type="Proteomes" id="UP001216150"/>
    </source>
</evidence>
<proteinExistence type="predicted"/>
<comment type="caution">
    <text evidence="3">The sequence shown here is derived from an EMBL/GenBank/DDBJ whole genome shotgun (WGS) entry which is preliminary data.</text>
</comment>
<gene>
    <name evidence="3" type="ORF">N7450_011788</name>
</gene>
<evidence type="ECO:0000256" key="2">
    <source>
        <dbReference type="SAM" id="Phobius"/>
    </source>
</evidence>
<keyword evidence="2" id="KW-0812">Transmembrane</keyword>
<reference evidence="3 4" key="1">
    <citation type="journal article" date="2023" name="IMA Fungus">
        <title>Comparative genomic study of the Penicillium genus elucidates a diverse pangenome and 15 lateral gene transfer events.</title>
        <authorList>
            <person name="Petersen C."/>
            <person name="Sorensen T."/>
            <person name="Nielsen M.R."/>
            <person name="Sondergaard T.E."/>
            <person name="Sorensen J.L."/>
            <person name="Fitzpatrick D.A."/>
            <person name="Frisvad J.C."/>
            <person name="Nielsen K.L."/>
        </authorList>
    </citation>
    <scope>NUCLEOTIDE SEQUENCE [LARGE SCALE GENOMIC DNA]</scope>
    <source>
        <strain evidence="3 4">IBT 29057</strain>
    </source>
</reference>
<dbReference type="Proteomes" id="UP001216150">
    <property type="component" value="Unassembled WGS sequence"/>
</dbReference>
<feature type="transmembrane region" description="Helical" evidence="2">
    <location>
        <begin position="67"/>
        <end position="89"/>
    </location>
</feature>
<feature type="region of interest" description="Disordered" evidence="1">
    <location>
        <begin position="1"/>
        <end position="44"/>
    </location>
</feature>
<evidence type="ECO:0000256" key="1">
    <source>
        <dbReference type="SAM" id="MobiDB-lite"/>
    </source>
</evidence>
<dbReference type="AlphaFoldDB" id="A0AAD6GNB3"/>
<feature type="compositionally biased region" description="Basic and acidic residues" evidence="1">
    <location>
        <begin position="1"/>
        <end position="11"/>
    </location>
</feature>
<feature type="compositionally biased region" description="Low complexity" evidence="1">
    <location>
        <begin position="21"/>
        <end position="39"/>
    </location>
</feature>
<dbReference type="EMBL" id="JAQJAC010000010">
    <property type="protein sequence ID" value="KAJ5569302.1"/>
    <property type="molecule type" value="Genomic_DNA"/>
</dbReference>
<evidence type="ECO:0000313" key="3">
    <source>
        <dbReference type="EMBL" id="KAJ5569302.1"/>
    </source>
</evidence>
<keyword evidence="4" id="KW-1185">Reference proteome</keyword>
<protein>
    <submittedName>
        <fullName evidence="3">UDP-N-acetylglucosamine transporter yea4</fullName>
    </submittedName>
</protein>
<keyword evidence="2" id="KW-0472">Membrane</keyword>
<organism evidence="3 4">
    <name type="scientific">Penicillium hetheringtonii</name>
    <dbReference type="NCBI Taxonomy" id="911720"/>
    <lineage>
        <taxon>Eukaryota</taxon>
        <taxon>Fungi</taxon>
        <taxon>Dikarya</taxon>
        <taxon>Ascomycota</taxon>
        <taxon>Pezizomycotina</taxon>
        <taxon>Eurotiomycetes</taxon>
        <taxon>Eurotiomycetidae</taxon>
        <taxon>Eurotiales</taxon>
        <taxon>Aspergillaceae</taxon>
        <taxon>Penicillium</taxon>
    </lineage>
</organism>
<name>A0AAD6GNB3_9EURO</name>
<accession>A0AAD6GNB3</accession>
<sequence>MINDDASRKSDTYTVRQLKRSSTNTTTSTTSPASESSNTLATPSKTSQHAEILAAAAHATLPNWANVFLMISLIFGGCCSNVFALEAIIKYFTLTTPHYTAL</sequence>